<accession>A0A9Q2NN28</accession>
<proteinExistence type="predicted"/>
<dbReference type="RefSeq" id="WP_231035280.1">
    <property type="nucleotide sequence ID" value="NZ_JAJNGX010000015.1"/>
</dbReference>
<name>A0A9Q2NN28_9RHOB</name>
<evidence type="ECO:0000313" key="1">
    <source>
        <dbReference type="EMBL" id="MBM2356388.1"/>
    </source>
</evidence>
<organism evidence="1 2">
    <name type="scientific">Pseudosulfitobacter pseudonitzschiae</name>
    <dbReference type="NCBI Taxonomy" id="1402135"/>
    <lineage>
        <taxon>Bacteria</taxon>
        <taxon>Pseudomonadati</taxon>
        <taxon>Pseudomonadota</taxon>
        <taxon>Alphaproteobacteria</taxon>
        <taxon>Rhodobacterales</taxon>
        <taxon>Roseobacteraceae</taxon>
        <taxon>Pseudosulfitobacter</taxon>
    </lineage>
</organism>
<dbReference type="EMBL" id="JAFBWN010000015">
    <property type="protein sequence ID" value="MBM2356388.1"/>
    <property type="molecule type" value="Genomic_DNA"/>
</dbReference>
<dbReference type="Proteomes" id="UP000809337">
    <property type="component" value="Unassembled WGS sequence"/>
</dbReference>
<gene>
    <name evidence="1" type="ORF">JQX14_17670</name>
</gene>
<evidence type="ECO:0000313" key="2">
    <source>
        <dbReference type="Proteomes" id="UP000809337"/>
    </source>
</evidence>
<comment type="caution">
    <text evidence="1">The sequence shown here is derived from an EMBL/GenBank/DDBJ whole genome shotgun (WGS) entry which is preliminary data.</text>
</comment>
<protein>
    <submittedName>
        <fullName evidence="1">Uncharacterized protein</fullName>
    </submittedName>
</protein>
<sequence>MHLNFINDLNIAVLAAAAVAGTTTITTSVIDTQGYDSVAIIAMTGDVTDTSVLTLTAQAGDESDGSDAVDLTSAIATFTADATSGDNKLLIVDLHKPNARYVRATLDRATANAVVSGVIAILYNAHERPVTLDDVVVAATLVNDPQPA</sequence>
<reference evidence="1" key="1">
    <citation type="submission" date="2021-01" db="EMBL/GenBank/DDBJ databases">
        <title>Diatom-associated Roseobacters Show Island Model of Population Structure.</title>
        <authorList>
            <person name="Qu L."/>
            <person name="Feng X."/>
            <person name="Chen Y."/>
            <person name="Li L."/>
            <person name="Wang X."/>
            <person name="Hu Z."/>
            <person name="Wang H."/>
            <person name="Luo H."/>
        </authorList>
    </citation>
    <scope>NUCLEOTIDE SEQUENCE</scope>
    <source>
        <strain evidence="1">SM26-45</strain>
    </source>
</reference>
<dbReference type="AlphaFoldDB" id="A0A9Q2NN28"/>